<protein>
    <submittedName>
        <fullName evidence="2">Uncharacterized protein</fullName>
    </submittedName>
</protein>
<gene>
    <name evidence="2" type="ORF">KFL_002620010</name>
</gene>
<feature type="region of interest" description="Disordered" evidence="1">
    <location>
        <begin position="16"/>
        <end position="68"/>
    </location>
</feature>
<dbReference type="Proteomes" id="UP000054558">
    <property type="component" value="Unassembled WGS sequence"/>
</dbReference>
<sequence>MASMSSVRTARLLPASDFASSSAAPQNSGTSAVLPKWRSQAVAAPPERPVLERAPLQNGRSPLQEQSFQQIRHRILPLRLEPETSGRSWTREEATEQNLIYRMMFAEEPRWLKDGAGQRKETHWTRHSPMRSQRLMANYTADPELKTVCASYGGLTKTIKLHQGCSDEMVEQLLREAFDLCPERVICLRDRITGAVTAAKTQMAEGDYEIITDEDQDVAGHLPVKSLHRQITRTASKAAVKDALKHCGLAHILPELKHMSGAKLLSMPLDALQTMYSLSGWRLRAVRSLYLALHPPARIRVEDPASGEGSATLTVASAKEFSELLGAQNCVALRACDTRGVGHLAVRFEDLRDGHAYSPVRVNSNLFGCIEAAL</sequence>
<organism evidence="2 3">
    <name type="scientific">Klebsormidium nitens</name>
    <name type="common">Green alga</name>
    <name type="synonym">Ulothrix nitens</name>
    <dbReference type="NCBI Taxonomy" id="105231"/>
    <lineage>
        <taxon>Eukaryota</taxon>
        <taxon>Viridiplantae</taxon>
        <taxon>Streptophyta</taxon>
        <taxon>Klebsormidiophyceae</taxon>
        <taxon>Klebsormidiales</taxon>
        <taxon>Klebsormidiaceae</taxon>
        <taxon>Klebsormidium</taxon>
    </lineage>
</organism>
<evidence type="ECO:0000313" key="3">
    <source>
        <dbReference type="Proteomes" id="UP000054558"/>
    </source>
</evidence>
<feature type="compositionally biased region" description="Polar residues" evidence="1">
    <location>
        <begin position="58"/>
        <end position="68"/>
    </location>
</feature>
<dbReference type="EMBL" id="DF237211">
    <property type="protein sequence ID" value="GAQ85934.1"/>
    <property type="molecule type" value="Genomic_DNA"/>
</dbReference>
<keyword evidence="3" id="KW-1185">Reference proteome</keyword>
<name>A0A1Y1I4R2_KLENI</name>
<accession>A0A1Y1I4R2</accession>
<proteinExistence type="predicted"/>
<dbReference type="AlphaFoldDB" id="A0A1Y1I4R2"/>
<evidence type="ECO:0000256" key="1">
    <source>
        <dbReference type="SAM" id="MobiDB-lite"/>
    </source>
</evidence>
<evidence type="ECO:0000313" key="2">
    <source>
        <dbReference type="EMBL" id="GAQ85934.1"/>
    </source>
</evidence>
<reference evidence="2 3" key="1">
    <citation type="journal article" date="2014" name="Nat. Commun.">
        <title>Klebsormidium flaccidum genome reveals primary factors for plant terrestrial adaptation.</title>
        <authorList>
            <person name="Hori K."/>
            <person name="Maruyama F."/>
            <person name="Fujisawa T."/>
            <person name="Togashi T."/>
            <person name="Yamamoto N."/>
            <person name="Seo M."/>
            <person name="Sato S."/>
            <person name="Yamada T."/>
            <person name="Mori H."/>
            <person name="Tajima N."/>
            <person name="Moriyama T."/>
            <person name="Ikeuchi M."/>
            <person name="Watanabe M."/>
            <person name="Wada H."/>
            <person name="Kobayashi K."/>
            <person name="Saito M."/>
            <person name="Masuda T."/>
            <person name="Sasaki-Sekimoto Y."/>
            <person name="Mashiguchi K."/>
            <person name="Awai K."/>
            <person name="Shimojima M."/>
            <person name="Masuda S."/>
            <person name="Iwai M."/>
            <person name="Nobusawa T."/>
            <person name="Narise T."/>
            <person name="Kondo S."/>
            <person name="Saito H."/>
            <person name="Sato R."/>
            <person name="Murakawa M."/>
            <person name="Ihara Y."/>
            <person name="Oshima-Yamada Y."/>
            <person name="Ohtaka K."/>
            <person name="Satoh M."/>
            <person name="Sonobe K."/>
            <person name="Ishii M."/>
            <person name="Ohtani R."/>
            <person name="Kanamori-Sato M."/>
            <person name="Honoki R."/>
            <person name="Miyazaki D."/>
            <person name="Mochizuki H."/>
            <person name="Umetsu J."/>
            <person name="Higashi K."/>
            <person name="Shibata D."/>
            <person name="Kamiya Y."/>
            <person name="Sato N."/>
            <person name="Nakamura Y."/>
            <person name="Tabata S."/>
            <person name="Ida S."/>
            <person name="Kurokawa K."/>
            <person name="Ohta H."/>
        </authorList>
    </citation>
    <scope>NUCLEOTIDE SEQUENCE [LARGE SCALE GENOMIC DNA]</scope>
    <source>
        <strain evidence="2 3">NIES-2285</strain>
    </source>
</reference>